<dbReference type="Gene3D" id="1.10.10.10">
    <property type="entry name" value="Winged helix-like DNA-binding domain superfamily/Winged helix DNA-binding domain"/>
    <property type="match status" value="1"/>
</dbReference>
<evidence type="ECO:0000256" key="3">
    <source>
        <dbReference type="ARBA" id="ARBA00023163"/>
    </source>
</evidence>
<dbReference type="InterPro" id="IPR051081">
    <property type="entry name" value="HTH_MetalResp_TranReg"/>
</dbReference>
<dbReference type="EMBL" id="FXZG01000022">
    <property type="protein sequence ID" value="SMX97568.1"/>
    <property type="molecule type" value="Genomic_DNA"/>
</dbReference>
<dbReference type="InterPro" id="IPR036390">
    <property type="entry name" value="WH_DNA-bd_sf"/>
</dbReference>
<reference evidence="5 7" key="1">
    <citation type="journal article" date="2017" name="Elife">
        <title>Extensive horizontal gene transfer in cheese-associated bacteria.</title>
        <authorList>
            <person name="Bonham K.S."/>
            <person name="Wolfe B.E."/>
            <person name="Dutton R.J."/>
        </authorList>
    </citation>
    <scope>NUCLEOTIDE SEQUENCE [LARGE SCALE GENOMIC DNA]</scope>
    <source>
        <strain evidence="5 7">947_7</strain>
    </source>
</reference>
<dbReference type="InterPro" id="IPR001845">
    <property type="entry name" value="HTH_ArsR_DNA-bd_dom"/>
</dbReference>
<dbReference type="Proteomes" id="UP000234289">
    <property type="component" value="Unassembled WGS sequence"/>
</dbReference>
<dbReference type="Pfam" id="PF12840">
    <property type="entry name" value="HTH_20"/>
    <property type="match status" value="1"/>
</dbReference>
<proteinExistence type="predicted"/>
<evidence type="ECO:0000313" key="8">
    <source>
        <dbReference type="Proteomes" id="UP000234289"/>
    </source>
</evidence>
<dbReference type="PANTHER" id="PTHR33154:SF12">
    <property type="entry name" value="TRANSCRIPTIONAL REGULATORY PROTEIN"/>
    <property type="match status" value="1"/>
</dbReference>
<dbReference type="Proteomes" id="UP000217564">
    <property type="component" value="Unassembled WGS sequence"/>
</dbReference>
<dbReference type="CDD" id="cd00090">
    <property type="entry name" value="HTH_ARSR"/>
    <property type="match status" value="1"/>
</dbReference>
<dbReference type="RefSeq" id="WP_096161915.1">
    <property type="nucleotide sequence ID" value="NZ_FXZG01000022.1"/>
</dbReference>
<gene>
    <name evidence="6" type="ORF">BAUR920_03060</name>
    <name evidence="5" type="ORF">CIK64_05715</name>
</gene>
<evidence type="ECO:0000313" key="6">
    <source>
        <dbReference type="EMBL" id="SMX97568.1"/>
    </source>
</evidence>
<dbReference type="EMBL" id="NRGP01000008">
    <property type="protein sequence ID" value="PCC47372.1"/>
    <property type="molecule type" value="Genomic_DNA"/>
</dbReference>
<dbReference type="SUPFAM" id="SSF46785">
    <property type="entry name" value="Winged helix' DNA-binding domain"/>
    <property type="match status" value="1"/>
</dbReference>
<keyword evidence="2 6" id="KW-0238">DNA-binding</keyword>
<keyword evidence="3" id="KW-0804">Transcription</keyword>
<accession>A0A2A3Z5Q5</accession>
<sequence length="105" mass="11353">MTSTASGVEPGEIELGAVLSALADPHRRRVIRDLVNDADGSERSCTSFGLDLSKSTRSHHFKVLREAGLVHQVDRGNRSGVTLRRGDLDRRFPGLLALIGSQSSD</sequence>
<evidence type="ECO:0000256" key="2">
    <source>
        <dbReference type="ARBA" id="ARBA00023125"/>
    </source>
</evidence>
<evidence type="ECO:0000313" key="5">
    <source>
        <dbReference type="EMBL" id="PCC47372.1"/>
    </source>
</evidence>
<dbReference type="PANTHER" id="PTHR33154">
    <property type="entry name" value="TRANSCRIPTIONAL REGULATOR, ARSR FAMILY"/>
    <property type="match status" value="1"/>
</dbReference>
<dbReference type="GO" id="GO:0003700">
    <property type="term" value="F:DNA-binding transcription factor activity"/>
    <property type="evidence" value="ECO:0007669"/>
    <property type="project" value="InterPro"/>
</dbReference>
<evidence type="ECO:0000313" key="7">
    <source>
        <dbReference type="Proteomes" id="UP000217564"/>
    </source>
</evidence>
<dbReference type="SMART" id="SM00418">
    <property type="entry name" value="HTH_ARSR"/>
    <property type="match status" value="1"/>
</dbReference>
<accession>A0A2H1KDC0</accession>
<evidence type="ECO:0000259" key="4">
    <source>
        <dbReference type="SMART" id="SM00418"/>
    </source>
</evidence>
<reference evidence="8" key="3">
    <citation type="submission" date="2017-03" db="EMBL/GenBank/DDBJ databases">
        <authorList>
            <person name="Monnet C."/>
        </authorList>
    </citation>
    <scope>NUCLEOTIDE SEQUENCE [LARGE SCALE GENOMIC DNA]</scope>
    <source>
        <strain evidence="8">CNRZ 920</strain>
    </source>
</reference>
<dbReference type="PRINTS" id="PR00778">
    <property type="entry name" value="HTHARSR"/>
</dbReference>
<dbReference type="InterPro" id="IPR011991">
    <property type="entry name" value="ArsR-like_HTH"/>
</dbReference>
<reference evidence="6" key="2">
    <citation type="submission" date="2017-03" db="EMBL/GenBank/DDBJ databases">
        <authorList>
            <person name="Afonso C.L."/>
            <person name="Miller P.J."/>
            <person name="Scott M.A."/>
            <person name="Spackman E."/>
            <person name="Goraichik I."/>
            <person name="Dimitrov K.M."/>
            <person name="Suarez D.L."/>
            <person name="Swayne D.E."/>
        </authorList>
    </citation>
    <scope>NUCLEOTIDE SEQUENCE [LARGE SCALE GENOMIC DNA]</scope>
    <source>
        <strain evidence="6">CNRZ 920</strain>
    </source>
</reference>
<dbReference type="AlphaFoldDB" id="A0A2A3Z5Q5"/>
<dbReference type="GO" id="GO:0003677">
    <property type="term" value="F:DNA binding"/>
    <property type="evidence" value="ECO:0007669"/>
    <property type="project" value="UniProtKB-KW"/>
</dbReference>
<name>A0A2A3Z5Q5_BREAU</name>
<dbReference type="InterPro" id="IPR036388">
    <property type="entry name" value="WH-like_DNA-bd_sf"/>
</dbReference>
<protein>
    <submittedName>
        <fullName evidence="5">ArsR family transcriptional regulator</fullName>
    </submittedName>
    <submittedName>
        <fullName evidence="6">DNA-binding transcriptional regulator, ArsR family</fullName>
    </submittedName>
</protein>
<organism evidence="5 7">
    <name type="scientific">Brevibacterium aurantiacum</name>
    <dbReference type="NCBI Taxonomy" id="273384"/>
    <lineage>
        <taxon>Bacteria</taxon>
        <taxon>Bacillati</taxon>
        <taxon>Actinomycetota</taxon>
        <taxon>Actinomycetes</taxon>
        <taxon>Micrococcales</taxon>
        <taxon>Brevibacteriaceae</taxon>
        <taxon>Brevibacterium</taxon>
    </lineage>
</organism>
<keyword evidence="1" id="KW-0805">Transcription regulation</keyword>
<feature type="domain" description="HTH arsR-type" evidence="4">
    <location>
        <begin position="17"/>
        <end position="97"/>
    </location>
</feature>
<evidence type="ECO:0000256" key="1">
    <source>
        <dbReference type="ARBA" id="ARBA00023015"/>
    </source>
</evidence>